<evidence type="ECO:0000313" key="2">
    <source>
        <dbReference type="EMBL" id="SFV36923.1"/>
    </source>
</evidence>
<keyword evidence="1" id="KW-0732">Signal</keyword>
<keyword evidence="3" id="KW-1185">Reference proteome</keyword>
<name>A0A1I7NQM5_9HYPH</name>
<accession>A0A1I7NQM5</accession>
<dbReference type="STRING" id="429728.SAMN05216456_2659"/>
<dbReference type="RefSeq" id="WP_092425384.1">
    <property type="nucleotide sequence ID" value="NZ_FPCK01000003.1"/>
</dbReference>
<evidence type="ECO:0000256" key="1">
    <source>
        <dbReference type="SAM" id="SignalP"/>
    </source>
</evidence>
<dbReference type="EMBL" id="FPCK01000003">
    <property type="protein sequence ID" value="SFV36923.1"/>
    <property type="molecule type" value="Genomic_DNA"/>
</dbReference>
<organism evidence="2 3">
    <name type="scientific">Devosia crocina</name>
    <dbReference type="NCBI Taxonomy" id="429728"/>
    <lineage>
        <taxon>Bacteria</taxon>
        <taxon>Pseudomonadati</taxon>
        <taxon>Pseudomonadota</taxon>
        <taxon>Alphaproteobacteria</taxon>
        <taxon>Hyphomicrobiales</taxon>
        <taxon>Devosiaceae</taxon>
        <taxon>Devosia</taxon>
    </lineage>
</organism>
<feature type="signal peptide" evidence="1">
    <location>
        <begin position="1"/>
        <end position="19"/>
    </location>
</feature>
<feature type="chain" id="PRO_5011677151" evidence="1">
    <location>
        <begin position="20"/>
        <end position="180"/>
    </location>
</feature>
<protein>
    <submittedName>
        <fullName evidence="2">Uncharacterized protein</fullName>
    </submittedName>
</protein>
<gene>
    <name evidence="2" type="ORF">SAMN05216456_2659</name>
</gene>
<dbReference type="AlphaFoldDB" id="A0A1I7NQM5"/>
<dbReference type="Proteomes" id="UP000199074">
    <property type="component" value="Unassembled WGS sequence"/>
</dbReference>
<sequence length="180" mass="19555">MRLLLALSAALLAAAPATAEVETDFVTANRIFGQVSAPAVTGDIAGEWLPLTTLTNAMGTDPEPGLAESALERFCGNDPMRGAVITAIDEASFAMTEPNSADELTYRFDWIGGAQFHRSFDPEALFRLRRFDTMEGERGMEMRARTLEALSQPTAIYRIAPDLMAIATPQRVEIFGRCPA</sequence>
<evidence type="ECO:0000313" key="3">
    <source>
        <dbReference type="Proteomes" id="UP000199074"/>
    </source>
</evidence>
<proteinExistence type="predicted"/>
<dbReference type="OrthoDB" id="7949109at2"/>
<reference evidence="2 3" key="1">
    <citation type="submission" date="2016-10" db="EMBL/GenBank/DDBJ databases">
        <authorList>
            <person name="de Groot N.N."/>
        </authorList>
    </citation>
    <scope>NUCLEOTIDE SEQUENCE [LARGE SCALE GENOMIC DNA]</scope>
    <source>
        <strain evidence="2 3">IPL20</strain>
    </source>
</reference>